<organism evidence="1">
    <name type="scientific">Vibrio cholerae</name>
    <dbReference type="NCBI Taxonomy" id="666"/>
    <lineage>
        <taxon>Bacteria</taxon>
        <taxon>Pseudomonadati</taxon>
        <taxon>Pseudomonadota</taxon>
        <taxon>Gammaproteobacteria</taxon>
        <taxon>Vibrionales</taxon>
        <taxon>Vibrionaceae</taxon>
        <taxon>Vibrio</taxon>
    </lineage>
</organism>
<dbReference type="EMBL" id="AJ231080">
    <property type="protein sequence ID" value="CAA13122.1"/>
    <property type="molecule type" value="Genomic_DNA"/>
</dbReference>
<dbReference type="PANTHER" id="PTHR37946:SF1">
    <property type="entry name" value="SLL1969 PROTEIN"/>
    <property type="match status" value="1"/>
</dbReference>
<gene>
    <name evidence="1" type="primary">z10r</name>
</gene>
<dbReference type="AlphaFoldDB" id="O87026"/>
<evidence type="ECO:0000313" key="1">
    <source>
        <dbReference type="EMBL" id="CAA13122.1"/>
    </source>
</evidence>
<accession>O87026</accession>
<reference evidence="1" key="1">
    <citation type="submission" date="1998-07" db="EMBL/GenBank/DDBJ databases">
        <authorList>
            <person name="Fallarino A."/>
        </authorList>
    </citation>
    <scope>NUCLEOTIDE SEQUENCE</scope>
    <source>
        <strain evidence="1">Z17561</strain>
    </source>
</reference>
<protein>
    <submittedName>
        <fullName evidence="1">Z10r protein</fullName>
    </submittedName>
</protein>
<proteinExistence type="predicted"/>
<sequence length="98" mass="11040">MLGNAHLYGLQLHQDSWELPQRLGCIAGTLRFGFRPILLGGSGMCDGTVTVAETQISGMTDHLLLHQSHTGLVYSHKTARQIDYFIRHNQFQHKKIPE</sequence>
<name>O87026_VIBCL</name>
<dbReference type="PANTHER" id="PTHR37946">
    <property type="entry name" value="SLL1969 PROTEIN"/>
    <property type="match status" value="1"/>
</dbReference>